<dbReference type="AlphaFoldDB" id="A0A133XI92"/>
<feature type="signal peptide" evidence="8">
    <location>
        <begin position="1"/>
        <end position="18"/>
    </location>
</feature>
<comment type="similarity">
    <text evidence="2">Belongs to the outer membrane factor (OMF) (TC 1.B.17) family.</text>
</comment>
<feature type="chain" id="PRO_5007459437" description="Transporter" evidence="8">
    <location>
        <begin position="19"/>
        <end position="428"/>
    </location>
</feature>
<name>A0A133XI92_9RHOO</name>
<dbReference type="GO" id="GO:1990281">
    <property type="term" value="C:efflux pump complex"/>
    <property type="evidence" value="ECO:0007669"/>
    <property type="project" value="TreeGrafter"/>
</dbReference>
<dbReference type="Gene3D" id="1.20.1600.10">
    <property type="entry name" value="Outer membrane efflux proteins (OEP)"/>
    <property type="match status" value="1"/>
</dbReference>
<keyword evidence="4" id="KW-1134">Transmembrane beta strand</keyword>
<evidence type="ECO:0000313" key="10">
    <source>
        <dbReference type="Proteomes" id="UP000070186"/>
    </source>
</evidence>
<dbReference type="PANTHER" id="PTHR30026">
    <property type="entry name" value="OUTER MEMBRANE PROTEIN TOLC"/>
    <property type="match status" value="1"/>
</dbReference>
<dbReference type="InterPro" id="IPR051906">
    <property type="entry name" value="TolC-like"/>
</dbReference>
<evidence type="ECO:0000256" key="8">
    <source>
        <dbReference type="SAM" id="SignalP"/>
    </source>
</evidence>
<comment type="caution">
    <text evidence="9">The sequence shown here is derived from an EMBL/GenBank/DDBJ whole genome shotgun (WGS) entry which is preliminary data.</text>
</comment>
<protein>
    <recommendedName>
        <fullName evidence="11">Transporter</fullName>
    </recommendedName>
</protein>
<comment type="subcellular location">
    <subcellularLocation>
        <location evidence="1">Cell outer membrane</location>
    </subcellularLocation>
</comment>
<dbReference type="GO" id="GO:0015288">
    <property type="term" value="F:porin activity"/>
    <property type="evidence" value="ECO:0007669"/>
    <property type="project" value="TreeGrafter"/>
</dbReference>
<gene>
    <name evidence="9" type="ORF">AT959_07990</name>
</gene>
<proteinExistence type="inferred from homology"/>
<sequence>MKKMIPLLLAALGSAALAAEPTPNLPPAAIVEKVLRANPQIQAASSQVRAEEANRNRLEAGHYEWNVRFGAQQRRTSPSTGPDERFNEWNAALERPLRLPGKASLDAQLGAAGVALAETALGDSLHESSRALLKAWFVWLRENALAGQWTAQVALLEKQARAIQRRQQLGDAARLETIQSQAALAQAAAQLAQATVRQQTAAEELRRRYPGLPLNEPATIAEPQPLSGSANEWIEAILEHSHELGLARGETQRAQFAAGRIGSDRLPDPTVGLQVSRERAGEEQIVGAYISIPLPGGGRRAAADAALAQADAAGNREAAALRKITAEAAATYHLANAAVATWQAGRQAADSLNHAAEMTARAYQLGEGSLNDLLTARRLANEAELAARLMQLDALESRYRLLLDAHRLWVLDEEKHPGDKPGAGSAAL</sequence>
<dbReference type="EMBL" id="LODL01000019">
    <property type="protein sequence ID" value="KXB30670.1"/>
    <property type="molecule type" value="Genomic_DNA"/>
</dbReference>
<dbReference type="InterPro" id="IPR003423">
    <property type="entry name" value="OMP_efflux"/>
</dbReference>
<evidence type="ECO:0000256" key="6">
    <source>
        <dbReference type="ARBA" id="ARBA00023136"/>
    </source>
</evidence>
<dbReference type="STRING" id="281362.AT959_07990"/>
<keyword evidence="3" id="KW-0813">Transport</keyword>
<evidence type="ECO:0000256" key="5">
    <source>
        <dbReference type="ARBA" id="ARBA00022692"/>
    </source>
</evidence>
<dbReference type="Proteomes" id="UP000070186">
    <property type="component" value="Unassembled WGS sequence"/>
</dbReference>
<dbReference type="Pfam" id="PF02321">
    <property type="entry name" value="OEP"/>
    <property type="match status" value="1"/>
</dbReference>
<accession>A0A133XI92</accession>
<reference evidence="9 10" key="1">
    <citation type="submission" date="2015-12" db="EMBL/GenBank/DDBJ databases">
        <title>Nitrous oxide reduction kinetics distinguish bacteria harboring typical versus atypical NosZ.</title>
        <authorList>
            <person name="Yoon S."/>
            <person name="Nissen S."/>
            <person name="Park D."/>
            <person name="Sanford R.A."/>
            <person name="Loeffler F.E."/>
        </authorList>
    </citation>
    <scope>NUCLEOTIDE SEQUENCE [LARGE SCALE GENOMIC DNA]</scope>
    <source>
        <strain evidence="9 10">ATCC BAA-841</strain>
    </source>
</reference>
<organism evidence="9 10">
    <name type="scientific">Dechloromonas denitrificans</name>
    <dbReference type="NCBI Taxonomy" id="281362"/>
    <lineage>
        <taxon>Bacteria</taxon>
        <taxon>Pseudomonadati</taxon>
        <taxon>Pseudomonadota</taxon>
        <taxon>Betaproteobacteria</taxon>
        <taxon>Rhodocyclales</taxon>
        <taxon>Azonexaceae</taxon>
        <taxon>Dechloromonas</taxon>
    </lineage>
</organism>
<keyword evidence="10" id="KW-1185">Reference proteome</keyword>
<keyword evidence="8" id="KW-0732">Signal</keyword>
<keyword evidence="6" id="KW-0472">Membrane</keyword>
<evidence type="ECO:0000256" key="1">
    <source>
        <dbReference type="ARBA" id="ARBA00004442"/>
    </source>
</evidence>
<dbReference type="PANTHER" id="PTHR30026:SF20">
    <property type="entry name" value="OUTER MEMBRANE PROTEIN TOLC"/>
    <property type="match status" value="1"/>
</dbReference>
<evidence type="ECO:0000256" key="7">
    <source>
        <dbReference type="ARBA" id="ARBA00023237"/>
    </source>
</evidence>
<evidence type="ECO:0000313" key="9">
    <source>
        <dbReference type="EMBL" id="KXB30670.1"/>
    </source>
</evidence>
<dbReference type="GO" id="GO:0015562">
    <property type="term" value="F:efflux transmembrane transporter activity"/>
    <property type="evidence" value="ECO:0007669"/>
    <property type="project" value="InterPro"/>
</dbReference>
<evidence type="ECO:0000256" key="2">
    <source>
        <dbReference type="ARBA" id="ARBA00007613"/>
    </source>
</evidence>
<keyword evidence="7" id="KW-0998">Cell outer membrane</keyword>
<evidence type="ECO:0008006" key="11">
    <source>
        <dbReference type="Google" id="ProtNLM"/>
    </source>
</evidence>
<evidence type="ECO:0000256" key="4">
    <source>
        <dbReference type="ARBA" id="ARBA00022452"/>
    </source>
</evidence>
<evidence type="ECO:0000256" key="3">
    <source>
        <dbReference type="ARBA" id="ARBA00022448"/>
    </source>
</evidence>
<dbReference type="SUPFAM" id="SSF56954">
    <property type="entry name" value="Outer membrane efflux proteins (OEP)"/>
    <property type="match status" value="1"/>
</dbReference>
<dbReference type="GO" id="GO:0009279">
    <property type="term" value="C:cell outer membrane"/>
    <property type="evidence" value="ECO:0007669"/>
    <property type="project" value="UniProtKB-SubCell"/>
</dbReference>
<keyword evidence="5" id="KW-0812">Transmembrane</keyword>